<dbReference type="Gene3D" id="3.30.710.10">
    <property type="entry name" value="Potassium Channel Kv1.1, Chain A"/>
    <property type="match status" value="1"/>
</dbReference>
<accession>A0AAN5I8K8</accession>
<dbReference type="InterPro" id="IPR011333">
    <property type="entry name" value="SKP1/BTB/POZ_sf"/>
</dbReference>
<evidence type="ECO:0000313" key="3">
    <source>
        <dbReference type="Proteomes" id="UP001328107"/>
    </source>
</evidence>
<protein>
    <recommendedName>
        <fullName evidence="1">BTB domain-containing protein</fullName>
    </recommendedName>
</protein>
<organism evidence="2 3">
    <name type="scientific">Pristionchus mayeri</name>
    <dbReference type="NCBI Taxonomy" id="1317129"/>
    <lineage>
        <taxon>Eukaryota</taxon>
        <taxon>Metazoa</taxon>
        <taxon>Ecdysozoa</taxon>
        <taxon>Nematoda</taxon>
        <taxon>Chromadorea</taxon>
        <taxon>Rhabditida</taxon>
        <taxon>Rhabditina</taxon>
        <taxon>Diplogasteromorpha</taxon>
        <taxon>Diplogasteroidea</taxon>
        <taxon>Neodiplogasteridae</taxon>
        <taxon>Pristionchus</taxon>
    </lineage>
</organism>
<proteinExistence type="predicted"/>
<dbReference type="SUPFAM" id="SSF54695">
    <property type="entry name" value="POZ domain"/>
    <property type="match status" value="1"/>
</dbReference>
<evidence type="ECO:0000259" key="1">
    <source>
        <dbReference type="PROSITE" id="PS50097"/>
    </source>
</evidence>
<dbReference type="InterPro" id="IPR000210">
    <property type="entry name" value="BTB/POZ_dom"/>
</dbReference>
<feature type="non-terminal residue" evidence="2">
    <location>
        <position position="1"/>
    </location>
</feature>
<keyword evidence="3" id="KW-1185">Reference proteome</keyword>
<dbReference type="AlphaFoldDB" id="A0AAN5I8K8"/>
<reference evidence="3" key="1">
    <citation type="submission" date="2022-10" db="EMBL/GenBank/DDBJ databases">
        <title>Genome assembly of Pristionchus species.</title>
        <authorList>
            <person name="Yoshida K."/>
            <person name="Sommer R.J."/>
        </authorList>
    </citation>
    <scope>NUCLEOTIDE SEQUENCE [LARGE SCALE GENOMIC DNA]</scope>
    <source>
        <strain evidence="3">RS5460</strain>
    </source>
</reference>
<dbReference type="EMBL" id="BTRK01000005">
    <property type="protein sequence ID" value="GMR55484.1"/>
    <property type="molecule type" value="Genomic_DNA"/>
</dbReference>
<evidence type="ECO:0000313" key="2">
    <source>
        <dbReference type="EMBL" id="GMR55484.1"/>
    </source>
</evidence>
<dbReference type="Pfam" id="PF00651">
    <property type="entry name" value="BTB"/>
    <property type="match status" value="1"/>
</dbReference>
<name>A0AAN5I8K8_9BILA</name>
<dbReference type="CDD" id="cd18186">
    <property type="entry name" value="BTB_POZ_ZBTB_KLHL-like"/>
    <property type="match status" value="1"/>
</dbReference>
<dbReference type="PANTHER" id="PTHR47022">
    <property type="entry name" value="BTB AND MATH DOMAIN-CONTAINING PROTEIN 36-RELATED"/>
    <property type="match status" value="1"/>
</dbReference>
<feature type="domain" description="BTB" evidence="1">
    <location>
        <begin position="102"/>
        <end position="169"/>
    </location>
</feature>
<gene>
    <name evidence="2" type="ORF">PMAYCL1PPCAC_25679</name>
</gene>
<comment type="caution">
    <text evidence="2">The sequence shown here is derived from an EMBL/GenBank/DDBJ whole genome shotgun (WGS) entry which is preliminary data.</text>
</comment>
<dbReference type="PROSITE" id="PS50097">
    <property type="entry name" value="BTB"/>
    <property type="match status" value="1"/>
</dbReference>
<dbReference type="Proteomes" id="UP001328107">
    <property type="component" value="Unassembled WGS sequence"/>
</dbReference>
<feature type="non-terminal residue" evidence="2">
    <location>
        <position position="270"/>
    </location>
</feature>
<dbReference type="PANTHER" id="PTHR47022:SF1">
    <property type="entry name" value="BTB AND MATH DOMAIN-CONTAINING PROTEIN 36-RELATED"/>
    <property type="match status" value="1"/>
</dbReference>
<dbReference type="SMART" id="SM00225">
    <property type="entry name" value="BTB"/>
    <property type="match status" value="1"/>
</dbReference>
<sequence>EVEIKDVVYSEFVGLLKVIQPGFYALDNRCDLEEFNFHDILDLAGRFKIEEARVQCILYLRHSPYIQPYDDYKLHIAKNYNLPLNLKPIETRNSFTAPTEFSNFVLIVEGKKLHANKEYLAAHSPIFATMFFGEFAGKRKEEVEIKDVVYEEFIDLLNVIHPGFTAITAASVTHILKLAHKYQMKEALAQSERFLIRTSKFEKEEKLIMADMYHLEVLSERTLNNIFCVFEMSDITRDNFSDQMAKKITERTWKLIDEYRDNHNNEDVCD</sequence>